<reference evidence="2 3" key="1">
    <citation type="submission" date="2020-05" db="EMBL/GenBank/DDBJ databases">
        <title>Hymenobacter terrestris sp. nov. and Hymenobacter lapidiphilus sp. nov., isolated from regoliths in Antarctica.</title>
        <authorList>
            <person name="Sedlacek I."/>
            <person name="Pantucek R."/>
            <person name="Zeman M."/>
            <person name="Holochova P."/>
            <person name="Kralova S."/>
            <person name="Stankova E."/>
            <person name="Sedo O."/>
            <person name="Micenkova L."/>
            <person name="Svec P."/>
            <person name="Gupta V."/>
            <person name="Sood U."/>
            <person name="Korpole U.S."/>
            <person name="Lal R."/>
        </authorList>
    </citation>
    <scope>NUCLEOTIDE SEQUENCE [LARGE SCALE GENOMIC DNA]</scope>
    <source>
        <strain evidence="2 3">P5342</strain>
    </source>
</reference>
<dbReference type="Proteomes" id="UP000565521">
    <property type="component" value="Unassembled WGS sequence"/>
</dbReference>
<dbReference type="AlphaFoldDB" id="A0A7Y7PSK6"/>
<keyword evidence="1" id="KW-1133">Transmembrane helix</keyword>
<proteinExistence type="predicted"/>
<keyword evidence="3" id="KW-1185">Reference proteome</keyword>
<dbReference type="RefSeq" id="WP_176909769.1">
    <property type="nucleotide sequence ID" value="NZ_JABKAU010000040.1"/>
</dbReference>
<keyword evidence="1" id="KW-0472">Membrane</keyword>
<feature type="transmembrane region" description="Helical" evidence="1">
    <location>
        <begin position="82"/>
        <end position="101"/>
    </location>
</feature>
<evidence type="ECO:0000313" key="2">
    <source>
        <dbReference type="EMBL" id="NVO32912.1"/>
    </source>
</evidence>
<evidence type="ECO:0000313" key="3">
    <source>
        <dbReference type="Proteomes" id="UP000565521"/>
    </source>
</evidence>
<protein>
    <submittedName>
        <fullName evidence="2">Uncharacterized protein</fullName>
    </submittedName>
</protein>
<gene>
    <name evidence="2" type="ORF">HW554_16985</name>
</gene>
<comment type="caution">
    <text evidence="2">The sequence shown here is derived from an EMBL/GenBank/DDBJ whole genome shotgun (WGS) entry which is preliminary data.</text>
</comment>
<keyword evidence="1" id="KW-0812">Transmembrane</keyword>
<name>A0A7Y7PSK6_9BACT</name>
<dbReference type="EMBL" id="JABKAU010000040">
    <property type="protein sequence ID" value="NVO32912.1"/>
    <property type="molecule type" value="Genomic_DNA"/>
</dbReference>
<evidence type="ECO:0000256" key="1">
    <source>
        <dbReference type="SAM" id="Phobius"/>
    </source>
</evidence>
<organism evidence="2 3">
    <name type="scientific">Hymenobacter lapidiphilus</name>
    <dbReference type="NCBI Taxonomy" id="2608003"/>
    <lineage>
        <taxon>Bacteria</taxon>
        <taxon>Pseudomonadati</taxon>
        <taxon>Bacteroidota</taxon>
        <taxon>Cytophagia</taxon>
        <taxon>Cytophagales</taxon>
        <taxon>Hymenobacteraceae</taxon>
        <taxon>Hymenobacter</taxon>
    </lineage>
</organism>
<feature type="transmembrane region" description="Helical" evidence="1">
    <location>
        <begin position="12"/>
        <end position="36"/>
    </location>
</feature>
<sequence length="106" mass="12163">MDFAVYRRAVVLFYRQLLPLTSLGSGLVLGSAVMFGNWPLPLNTSVVLMKLSTFPLIWYIGQRTWPNQHWFYRNLHLAQWQLWAPLVVFDTAGFALLVGLIRQLAA</sequence>
<accession>A0A7Y7PSK6</accession>